<feature type="compositionally biased region" description="Polar residues" evidence="1">
    <location>
        <begin position="44"/>
        <end position="54"/>
    </location>
</feature>
<comment type="caution">
    <text evidence="3">The sequence shown here is derived from an EMBL/GenBank/DDBJ whole genome shotgun (WGS) entry which is preliminary data.</text>
</comment>
<evidence type="ECO:0000256" key="2">
    <source>
        <dbReference type="SAM" id="SignalP"/>
    </source>
</evidence>
<feature type="region of interest" description="Disordered" evidence="1">
    <location>
        <begin position="34"/>
        <end position="54"/>
    </location>
</feature>
<dbReference type="Proteomes" id="UP001244207">
    <property type="component" value="Unassembled WGS sequence"/>
</dbReference>
<sequence>MPAIAAAWHISGLVLVGRAEESGPQDLDHANAEGRMAREGAQKIGNSTKGGRTMDSVTTFLYPYGSKNRQQAHDHSTTKAMQDNVAIDWLRWTGISIQPSGTQHEGRFQWDSQSARGRATNKLCADAGLPAEKFGAI</sequence>
<evidence type="ECO:0000313" key="4">
    <source>
        <dbReference type="Proteomes" id="UP001244207"/>
    </source>
</evidence>
<name>A0AAD8XIG9_GLOAC</name>
<keyword evidence="4" id="KW-1185">Reference proteome</keyword>
<feature type="chain" id="PRO_5042176420" evidence="2">
    <location>
        <begin position="20"/>
        <end position="137"/>
    </location>
</feature>
<feature type="signal peptide" evidence="2">
    <location>
        <begin position="1"/>
        <end position="19"/>
    </location>
</feature>
<organism evidence="3 4">
    <name type="scientific">Glomerella acutata</name>
    <name type="common">Colletotrichum acutatum</name>
    <dbReference type="NCBI Taxonomy" id="27357"/>
    <lineage>
        <taxon>Eukaryota</taxon>
        <taxon>Fungi</taxon>
        <taxon>Dikarya</taxon>
        <taxon>Ascomycota</taxon>
        <taxon>Pezizomycotina</taxon>
        <taxon>Sordariomycetes</taxon>
        <taxon>Hypocreomycetidae</taxon>
        <taxon>Glomerellales</taxon>
        <taxon>Glomerellaceae</taxon>
        <taxon>Colletotrichum</taxon>
        <taxon>Colletotrichum acutatum species complex</taxon>
    </lineage>
</organism>
<reference evidence="3" key="1">
    <citation type="submission" date="2021-12" db="EMBL/GenBank/DDBJ databases">
        <title>Comparative genomics, transcriptomics and evolutionary studies reveal genomic signatures of adaptation to plant cell wall in hemibiotrophic fungi.</title>
        <authorList>
            <consortium name="DOE Joint Genome Institute"/>
            <person name="Baroncelli R."/>
            <person name="Diaz J.F."/>
            <person name="Benocci T."/>
            <person name="Peng M."/>
            <person name="Battaglia E."/>
            <person name="Haridas S."/>
            <person name="Andreopoulos W."/>
            <person name="Labutti K."/>
            <person name="Pangilinan J."/>
            <person name="Floch G.L."/>
            <person name="Makela M.R."/>
            <person name="Henrissat B."/>
            <person name="Grigoriev I.V."/>
            <person name="Crouch J.A."/>
            <person name="De Vries R.P."/>
            <person name="Sukno S.A."/>
            <person name="Thon M.R."/>
        </authorList>
    </citation>
    <scope>NUCLEOTIDE SEQUENCE</scope>
    <source>
        <strain evidence="3">CBS 112980</strain>
    </source>
</reference>
<evidence type="ECO:0000313" key="3">
    <source>
        <dbReference type="EMBL" id="KAK1726058.1"/>
    </source>
</evidence>
<accession>A0AAD8XIG9</accession>
<protein>
    <submittedName>
        <fullName evidence="3">Uncharacterized protein</fullName>
    </submittedName>
</protein>
<dbReference type="RefSeq" id="XP_060366113.1">
    <property type="nucleotide sequence ID" value="XM_060510392.1"/>
</dbReference>
<dbReference type="AlphaFoldDB" id="A0AAD8XIG9"/>
<dbReference type="EMBL" id="JAHMHS010000035">
    <property type="protein sequence ID" value="KAK1726058.1"/>
    <property type="molecule type" value="Genomic_DNA"/>
</dbReference>
<evidence type="ECO:0000256" key="1">
    <source>
        <dbReference type="SAM" id="MobiDB-lite"/>
    </source>
</evidence>
<gene>
    <name evidence="3" type="ORF">BDZ83DRAFT_650685</name>
</gene>
<keyword evidence="2" id="KW-0732">Signal</keyword>
<proteinExistence type="predicted"/>
<dbReference type="GeneID" id="85394291"/>